<dbReference type="PROSITE" id="PS51257">
    <property type="entry name" value="PROKAR_LIPOPROTEIN"/>
    <property type="match status" value="1"/>
</dbReference>
<evidence type="ECO:0000313" key="9">
    <source>
        <dbReference type="EMBL" id="MCW3486357.1"/>
    </source>
</evidence>
<dbReference type="InterPro" id="IPR025857">
    <property type="entry name" value="MacB_PCD"/>
</dbReference>
<dbReference type="InterPro" id="IPR003838">
    <property type="entry name" value="ABC3_permease_C"/>
</dbReference>
<proteinExistence type="predicted"/>
<feature type="transmembrane region" description="Helical" evidence="6">
    <location>
        <begin position="345"/>
        <end position="366"/>
    </location>
</feature>
<dbReference type="RefSeq" id="WP_264733173.1">
    <property type="nucleotide sequence ID" value="NZ_JAPDNR010000001.1"/>
</dbReference>
<name>A0ABT3IQU8_9BACT</name>
<evidence type="ECO:0000313" key="10">
    <source>
        <dbReference type="Proteomes" id="UP001207742"/>
    </source>
</evidence>
<feature type="transmembrane region" description="Helical" evidence="6">
    <location>
        <begin position="680"/>
        <end position="703"/>
    </location>
</feature>
<feature type="transmembrane region" description="Helical" evidence="6">
    <location>
        <begin position="764"/>
        <end position="784"/>
    </location>
</feature>
<evidence type="ECO:0000256" key="1">
    <source>
        <dbReference type="ARBA" id="ARBA00004651"/>
    </source>
</evidence>
<protein>
    <submittedName>
        <fullName evidence="9">ABC transporter permease</fullName>
    </submittedName>
</protein>
<comment type="caution">
    <text evidence="9">The sequence shown here is derived from an EMBL/GenBank/DDBJ whole genome shotgun (WGS) entry which is preliminary data.</text>
</comment>
<accession>A0ABT3IQU8</accession>
<evidence type="ECO:0000256" key="5">
    <source>
        <dbReference type="ARBA" id="ARBA00023136"/>
    </source>
</evidence>
<feature type="transmembrane region" description="Helical" evidence="6">
    <location>
        <begin position="427"/>
        <end position="451"/>
    </location>
</feature>
<gene>
    <name evidence="9" type="ORF">OL497_20825</name>
</gene>
<feature type="domain" description="ABC3 transporter permease C-terminal" evidence="7">
    <location>
        <begin position="683"/>
        <end position="791"/>
    </location>
</feature>
<feature type="transmembrane region" description="Helical" evidence="6">
    <location>
        <begin position="378"/>
        <end position="406"/>
    </location>
</feature>
<evidence type="ECO:0000256" key="6">
    <source>
        <dbReference type="SAM" id="Phobius"/>
    </source>
</evidence>
<reference evidence="9 10" key="1">
    <citation type="submission" date="2022-10" db="EMBL/GenBank/DDBJ databases">
        <title>Chitinophaga nivalis PC15 sp. nov., isolated from Pyeongchang county, South Korea.</title>
        <authorList>
            <person name="Trinh H.N."/>
        </authorList>
    </citation>
    <scope>NUCLEOTIDE SEQUENCE [LARGE SCALE GENOMIC DNA]</scope>
    <source>
        <strain evidence="9 10">PC14</strain>
    </source>
</reference>
<feature type="transmembrane region" description="Helical" evidence="6">
    <location>
        <begin position="21"/>
        <end position="41"/>
    </location>
</feature>
<dbReference type="PANTHER" id="PTHR30572">
    <property type="entry name" value="MEMBRANE COMPONENT OF TRANSPORTER-RELATED"/>
    <property type="match status" value="1"/>
</dbReference>
<evidence type="ECO:0000256" key="3">
    <source>
        <dbReference type="ARBA" id="ARBA00022692"/>
    </source>
</evidence>
<comment type="subcellular location">
    <subcellularLocation>
        <location evidence="1">Cell membrane</location>
        <topology evidence="1">Multi-pass membrane protein</topology>
    </subcellularLocation>
</comment>
<feature type="domain" description="ABC3 transporter permease C-terminal" evidence="7">
    <location>
        <begin position="294"/>
        <end position="408"/>
    </location>
</feature>
<dbReference type="EMBL" id="JAPDNS010000002">
    <property type="protein sequence ID" value="MCW3486357.1"/>
    <property type="molecule type" value="Genomic_DNA"/>
</dbReference>
<sequence length="803" mass="89499">MLKNYFKIAWRNLTRKKGYTAINITGLTVGVACCILIALYVKGELSYDNFHTNNKEIYRVAHAYQSGSGGKKAGPAPEEYQIWGNAPIGAALLEEFPEIKKVVQFTSPSQWLLQYGDKRLRIENITFADSTMFDVFSWKMVWGNPATALKAPYSIVLSRSTARKFFGNENPVGKSFKADNVHTFNVTGVMEDMPQQSHIDYNGFISMSTFVIYRPEIFKEWGYIDFYTYFQTEKGVDIASLQAKVPGFIARRNPQDKENYHIQFEPLKDAYLHSRAARQPGVTGSLTNVYIFSVIGLFTLLIACINFMNLSTARSLERAKEVGVRKAVGANRLGLVYQFLTESMMISFAAVVLGVVLAVLLMPVVSDTFGKILDYRYLLTWGILPLLILMPVILGLLAGSYPAWVLTHFRPMEVLRGKFRSSGKGVMLRKGLVVVQFSLSIALIAGTAVVYSQLDHLQSHDLGFNEEQMLVIDYGGDSIISSKIEAIKAMLSANPDVLAASASRSVPGDFIPNAYTTLVAPTGEMKGAGPLLYEIDADFIPMYNIKMVAGRAYSRDFPSDLEQGMVLNEAAARDFGYAHPADIIGKRFEQWGRKGTVIGVVKDFNYESLHKKIGPLTLRMAPAESLNKISLRIKGDHINRTIAELERTWNQLAPQRPFLYTFMDQSFNLQYREDGRFGKMFGAFSILTILIACLGLFGLATYATEQREKEIGIRKVLGGSVGSIVRLLSSDFVKLVLIAILIATPVSWWVMNRWLEGFPYHINIQWWIFALAGILAISVALLTVSSQAIKAALADPVKSLKAE</sequence>
<evidence type="ECO:0000256" key="4">
    <source>
        <dbReference type="ARBA" id="ARBA00022989"/>
    </source>
</evidence>
<feature type="domain" description="MacB-like periplasmic core" evidence="8">
    <location>
        <begin position="20"/>
        <end position="245"/>
    </location>
</feature>
<dbReference type="InterPro" id="IPR050250">
    <property type="entry name" value="Macrolide_Exporter_MacB"/>
</dbReference>
<keyword evidence="5 6" id="KW-0472">Membrane</keyword>
<feature type="transmembrane region" description="Helical" evidence="6">
    <location>
        <begin position="724"/>
        <end position="744"/>
    </location>
</feature>
<keyword evidence="10" id="KW-1185">Reference proteome</keyword>
<keyword evidence="3 6" id="KW-0812">Transmembrane</keyword>
<evidence type="ECO:0000259" key="8">
    <source>
        <dbReference type="Pfam" id="PF12704"/>
    </source>
</evidence>
<organism evidence="9 10">
    <name type="scientific">Chitinophaga nivalis</name>
    <dbReference type="NCBI Taxonomy" id="2991709"/>
    <lineage>
        <taxon>Bacteria</taxon>
        <taxon>Pseudomonadati</taxon>
        <taxon>Bacteroidota</taxon>
        <taxon>Chitinophagia</taxon>
        <taxon>Chitinophagales</taxon>
        <taxon>Chitinophagaceae</taxon>
        <taxon>Chitinophaga</taxon>
    </lineage>
</organism>
<keyword evidence="4 6" id="KW-1133">Transmembrane helix</keyword>
<dbReference type="PANTHER" id="PTHR30572:SF18">
    <property type="entry name" value="ABC-TYPE MACROLIDE FAMILY EXPORT SYSTEM PERMEASE COMPONENT 2"/>
    <property type="match status" value="1"/>
</dbReference>
<dbReference type="Pfam" id="PF12704">
    <property type="entry name" value="MacB_PCD"/>
    <property type="match status" value="1"/>
</dbReference>
<dbReference type="Pfam" id="PF02687">
    <property type="entry name" value="FtsX"/>
    <property type="match status" value="2"/>
</dbReference>
<keyword evidence="2" id="KW-1003">Cell membrane</keyword>
<evidence type="ECO:0000259" key="7">
    <source>
        <dbReference type="Pfam" id="PF02687"/>
    </source>
</evidence>
<feature type="transmembrane region" description="Helical" evidence="6">
    <location>
        <begin position="289"/>
        <end position="310"/>
    </location>
</feature>
<evidence type="ECO:0000256" key="2">
    <source>
        <dbReference type="ARBA" id="ARBA00022475"/>
    </source>
</evidence>
<dbReference type="Proteomes" id="UP001207742">
    <property type="component" value="Unassembled WGS sequence"/>
</dbReference>